<feature type="chain" id="PRO_5043355656" description="DUF4034 domain-containing protein" evidence="1">
    <location>
        <begin position="21"/>
        <end position="619"/>
    </location>
</feature>
<evidence type="ECO:0000313" key="2">
    <source>
        <dbReference type="EMBL" id="BDS06939.1"/>
    </source>
</evidence>
<accession>A0AAT9FLP4</accession>
<gene>
    <name evidence="2" type="ORF">NT6N_19790</name>
</gene>
<name>A0AAT9FLP4_9BACT</name>
<sequence length="619" mass="71978">MNRFLAICGAILLAAMPLEATSVDSVDHTCPACGRQVQLTVLMSYSQFGEQPRNLSSMFGGITSPQMCPYDLFIDYASRWEKPEAGVKQRIEPILKKRTIVLTEAEQAARKEHGDEFFEPVKEILWYRTCLPHLKKNKQASPERDLSISLRLYYNAYDEPLRSFYRNLAITRLAELPKAAWLKDEVGKLVYAYLHAELLREAGRDQQAIDAFRKVLSAYKKFPGKTEDNQWIEQWAEEQLTRTLFSKQSSAELKENINLQWLDTEYWQEDDHPSDTSPEKWMKHRLALSMIQERHPAGQPDAGEILNAVLDHNVLRLMALADTAAVDYRTLTKHKPLKIWLTQLRKELKNGTLFRQVKDAEQKKNLERQLGRLLGKNMFGDEWPVTEELLPHFEKWRMARDSTPPLPEGWTWQQGTDGYKSLIDDEFKNDLDLRRDAMFAFLQVLPQVPDQPKKWSWDVAQGLQTLAENKAHFHGRLTGLLEKQWEGEFWKSCVAYLNGSGKAEAFTNSALVKVEIDQEKRYENFIYGFLGDANDSTWKTKALEELSGDQWIKSDVYRYLDDLSDPSLVPVLEKRIAFLRARMKKKEREKHENEMFGYELSYPESILLRHRMKSLTYGQ</sequence>
<reference evidence="2" key="1">
    <citation type="submission" date="2024-07" db="EMBL/GenBank/DDBJ databases">
        <title>Complete genome sequence of Verrucomicrobiaceae bacterium NT6N.</title>
        <authorList>
            <person name="Huang C."/>
            <person name="Takami H."/>
            <person name="Hamasaki K."/>
        </authorList>
    </citation>
    <scope>NUCLEOTIDE SEQUENCE</scope>
    <source>
        <strain evidence="2">NT6N</strain>
    </source>
</reference>
<dbReference type="EMBL" id="AP026866">
    <property type="protein sequence ID" value="BDS06939.1"/>
    <property type="molecule type" value="Genomic_DNA"/>
</dbReference>
<feature type="signal peptide" evidence="1">
    <location>
        <begin position="1"/>
        <end position="20"/>
    </location>
</feature>
<organism evidence="2">
    <name type="scientific">Oceaniferula spumae</name>
    <dbReference type="NCBI Taxonomy" id="2979115"/>
    <lineage>
        <taxon>Bacteria</taxon>
        <taxon>Pseudomonadati</taxon>
        <taxon>Verrucomicrobiota</taxon>
        <taxon>Verrucomicrobiia</taxon>
        <taxon>Verrucomicrobiales</taxon>
        <taxon>Verrucomicrobiaceae</taxon>
        <taxon>Oceaniferula</taxon>
    </lineage>
</organism>
<evidence type="ECO:0008006" key="3">
    <source>
        <dbReference type="Google" id="ProtNLM"/>
    </source>
</evidence>
<evidence type="ECO:0000256" key="1">
    <source>
        <dbReference type="SAM" id="SignalP"/>
    </source>
</evidence>
<keyword evidence="1" id="KW-0732">Signal</keyword>
<dbReference type="KEGG" id="osu:NT6N_19790"/>
<protein>
    <recommendedName>
        <fullName evidence="3">DUF4034 domain-containing protein</fullName>
    </recommendedName>
</protein>
<proteinExistence type="predicted"/>
<dbReference type="AlphaFoldDB" id="A0AAT9FLP4"/>